<feature type="transmembrane region" description="Helical" evidence="1">
    <location>
        <begin position="20"/>
        <end position="42"/>
    </location>
</feature>
<evidence type="ECO:0000256" key="1">
    <source>
        <dbReference type="SAM" id="Phobius"/>
    </source>
</evidence>
<accession>A0A8K1YU04</accession>
<gene>
    <name evidence="2" type="primary">sdh4</name>
</gene>
<organism evidence="2">
    <name type="scientific">Kumanoa mahlacensis</name>
    <dbReference type="NCBI Taxonomy" id="1196387"/>
    <lineage>
        <taxon>Eukaryota</taxon>
        <taxon>Rhodophyta</taxon>
        <taxon>Florideophyceae</taxon>
        <taxon>Nemaliophycidae</taxon>
        <taxon>Batrachospermales</taxon>
        <taxon>Batrachospermaceae</taxon>
        <taxon>Kumanoa</taxon>
    </lineage>
</organism>
<sequence length="85" mass="10042">MMLNASYFKLSWWIIRLSGLLMLPGIFYDFEIIVLIYGIILVHLKLGLESIVNDYIHDKATCILYLLFLRLLSLEMLYLILDFLL</sequence>
<keyword evidence="1" id="KW-0812">Transmembrane</keyword>
<dbReference type="EMBL" id="MK611801">
    <property type="protein sequence ID" value="UEQ11849.1"/>
    <property type="molecule type" value="Genomic_DNA"/>
</dbReference>
<evidence type="ECO:0000313" key="2">
    <source>
        <dbReference type="EMBL" id="UEQ11849.1"/>
    </source>
</evidence>
<keyword evidence="1" id="KW-0472">Membrane</keyword>
<feature type="transmembrane region" description="Helical" evidence="1">
    <location>
        <begin position="63"/>
        <end position="81"/>
    </location>
</feature>
<dbReference type="AlphaFoldDB" id="A0A8K1YU04"/>
<dbReference type="GO" id="GO:0016020">
    <property type="term" value="C:membrane"/>
    <property type="evidence" value="ECO:0007669"/>
    <property type="project" value="InterPro"/>
</dbReference>
<keyword evidence="2" id="KW-0496">Mitochondrion</keyword>
<dbReference type="SUPFAM" id="SSF81343">
    <property type="entry name" value="Fumarate reductase respiratory complex transmembrane subunits"/>
    <property type="match status" value="1"/>
</dbReference>
<protein>
    <submittedName>
        <fullName evidence="2">Succinate:cytochrome c oxidoreductase subunit 4</fullName>
    </submittedName>
</protein>
<reference evidence="2" key="1">
    <citation type="submission" date="2019-03" db="EMBL/GenBank/DDBJ databases">
        <title>Phycologia Chloroplast and mitochondrial genomes of Kumanoa mahlacensis.</title>
        <authorList>
            <person name="Fang K."/>
        </authorList>
    </citation>
    <scope>NUCLEOTIDE SEQUENCE</scope>
    <source>
        <strain evidence="2">SAS-FKP1701</strain>
    </source>
</reference>
<dbReference type="Gene3D" id="1.20.1300.10">
    <property type="entry name" value="Fumarate reductase/succinate dehydrogenase, transmembrane subunit"/>
    <property type="match status" value="1"/>
</dbReference>
<dbReference type="InterPro" id="IPR034804">
    <property type="entry name" value="SQR/QFR_C/D"/>
</dbReference>
<proteinExistence type="predicted"/>
<geneLocation type="mitochondrion" evidence="2"/>
<name>A0A8K1YU04_9FLOR</name>
<keyword evidence="1" id="KW-1133">Transmembrane helix</keyword>